<evidence type="ECO:0000256" key="2">
    <source>
        <dbReference type="ARBA" id="ARBA00023002"/>
    </source>
</evidence>
<keyword evidence="5" id="KW-1185">Reference proteome</keyword>
<dbReference type="InterPro" id="IPR045312">
    <property type="entry name" value="PCBER-like"/>
</dbReference>
<dbReference type="SUPFAM" id="SSF51735">
    <property type="entry name" value="NAD(P)-binding Rossmann-fold domains"/>
    <property type="match status" value="1"/>
</dbReference>
<keyword evidence="2" id="KW-0560">Oxidoreductase</keyword>
<evidence type="ECO:0000313" key="5">
    <source>
        <dbReference type="Proteomes" id="UP001190464"/>
    </source>
</evidence>
<dbReference type="InterPro" id="IPR008030">
    <property type="entry name" value="NmrA-like"/>
</dbReference>
<feature type="domain" description="NmrA-like" evidence="3">
    <location>
        <begin position="12"/>
        <end position="252"/>
    </location>
</feature>
<dbReference type="Gene3D" id="3.40.50.720">
    <property type="entry name" value="NAD(P)-binding Rossmann-like Domain"/>
    <property type="match status" value="1"/>
</dbReference>
<name>A0ABM9LS89_9MYCO</name>
<dbReference type="RefSeq" id="WP_308486783.1">
    <property type="nucleotide sequence ID" value="NZ_OY726398.1"/>
</dbReference>
<evidence type="ECO:0000259" key="3">
    <source>
        <dbReference type="Pfam" id="PF05368"/>
    </source>
</evidence>
<reference evidence="4 5" key="1">
    <citation type="submission" date="2023-08" db="EMBL/GenBank/DDBJ databases">
        <authorList>
            <person name="Folkvardsen B D."/>
            <person name="Norman A."/>
        </authorList>
    </citation>
    <scope>NUCLEOTIDE SEQUENCE [LARGE SCALE GENOMIC DNA]</scope>
    <source>
        <strain evidence="4 5">Mu0102</strain>
    </source>
</reference>
<gene>
    <name evidence="4" type="ORF">MU0102_002109</name>
</gene>
<keyword evidence="1" id="KW-0521">NADP</keyword>
<sequence length="307" mass="33300">MAAQQSSHRGGILVIGAGELGGSVVAALTHRDDAPPVTVLLRPSDTPRHAQLRDEFAARGVGIVEADVATATAAELSTVLRQFHTVVSCIGFAAGAGIQCKITEAALAARVPRYFPWQFGVDYDAIGRDSPQNLFNEQLDVRDMLRAQSTTEWVIVSTGMFTSFLFEPEFGVVDLTTNTVNALGSWDTEVTVTTAEDIGALTAEIIQTRPRIANQVVYVAGDTITYRELAEIVGRARGVQVIRNEWTVAHLLLDLDRNPDDGLRKYRAVFAQGKGVAWPKAGTFNVTRGIPTMTTEEWASKHLGARH</sequence>
<dbReference type="InterPro" id="IPR051609">
    <property type="entry name" value="NmrA/Isoflavone_reductase-like"/>
</dbReference>
<dbReference type="EMBL" id="OY726398">
    <property type="protein sequence ID" value="CAJ1503899.1"/>
    <property type="molecule type" value="Genomic_DNA"/>
</dbReference>
<dbReference type="Proteomes" id="UP001190464">
    <property type="component" value="Chromosome"/>
</dbReference>
<evidence type="ECO:0000256" key="1">
    <source>
        <dbReference type="ARBA" id="ARBA00022857"/>
    </source>
</evidence>
<organism evidence="4 5">
    <name type="scientific">[Mycobacterium] holstebronense</name>
    <dbReference type="NCBI Taxonomy" id="3064288"/>
    <lineage>
        <taxon>Bacteria</taxon>
        <taxon>Bacillati</taxon>
        <taxon>Actinomycetota</taxon>
        <taxon>Actinomycetes</taxon>
        <taxon>Mycobacteriales</taxon>
        <taxon>Mycobacteriaceae</taxon>
        <taxon>Mycolicibacterium</taxon>
    </lineage>
</organism>
<accession>A0ABM9LS89</accession>
<dbReference type="PANTHER" id="PTHR47706:SF6">
    <property type="entry name" value="NMRA-LIKE FAMILY PROTEIN (AFU_ORTHOLOGUE AFUA_6G00280)"/>
    <property type="match status" value="1"/>
</dbReference>
<dbReference type="CDD" id="cd05259">
    <property type="entry name" value="PCBER_SDR_a"/>
    <property type="match status" value="1"/>
</dbReference>
<evidence type="ECO:0000313" key="4">
    <source>
        <dbReference type="EMBL" id="CAJ1503899.1"/>
    </source>
</evidence>
<protein>
    <submittedName>
        <fullName evidence="4">Aromatic alcohol reductase</fullName>
    </submittedName>
</protein>
<proteinExistence type="predicted"/>
<dbReference type="Pfam" id="PF05368">
    <property type="entry name" value="NmrA"/>
    <property type="match status" value="1"/>
</dbReference>
<dbReference type="Gene3D" id="3.90.25.10">
    <property type="entry name" value="UDP-galactose 4-epimerase, domain 1"/>
    <property type="match status" value="1"/>
</dbReference>
<dbReference type="InterPro" id="IPR036291">
    <property type="entry name" value="NAD(P)-bd_dom_sf"/>
</dbReference>
<dbReference type="PANTHER" id="PTHR47706">
    <property type="entry name" value="NMRA-LIKE FAMILY PROTEIN"/>
    <property type="match status" value="1"/>
</dbReference>